<dbReference type="SMART" id="SM00822">
    <property type="entry name" value="PKS_KR"/>
    <property type="match status" value="1"/>
</dbReference>
<dbReference type="Pfam" id="PF00106">
    <property type="entry name" value="adh_short"/>
    <property type="match status" value="1"/>
</dbReference>
<dbReference type="InterPro" id="IPR057326">
    <property type="entry name" value="KR_dom"/>
</dbReference>
<sequence length="260" mass="27935">MKDKVIVITGASAGIGAAVARKAAAEGARVVLAARRQKELAEVAAASGPEALAVVTDVTARPQVESLARQALDRFGRVDVWINNAGRGITRAPSEITDDDIDLMMRDNVKSALYGMQSILPHFKERNAGQIINVSSVLGRIPFFAARSAYSASKHALNALTAGLRAELRHTFPGIVVTTVSPGLVATEFGLNALHGGLDSRSMPGAQSVDEVADVVLDVIRDPRIDVYTRPVYAENVRRYFEDMDAFERASFIGPKPPER</sequence>
<dbReference type="OrthoDB" id="9775296at2"/>
<dbReference type="EMBL" id="WJIE01000005">
    <property type="protein sequence ID" value="MRG93700.1"/>
    <property type="molecule type" value="Genomic_DNA"/>
</dbReference>
<evidence type="ECO:0000256" key="3">
    <source>
        <dbReference type="RuleBase" id="RU000363"/>
    </source>
</evidence>
<evidence type="ECO:0000313" key="6">
    <source>
        <dbReference type="Proteomes" id="UP000440224"/>
    </source>
</evidence>
<name>A0A6N7PTE3_9BACT</name>
<keyword evidence="6" id="KW-1185">Reference proteome</keyword>
<organism evidence="5 6">
    <name type="scientific">Polyangium spumosum</name>
    <dbReference type="NCBI Taxonomy" id="889282"/>
    <lineage>
        <taxon>Bacteria</taxon>
        <taxon>Pseudomonadati</taxon>
        <taxon>Myxococcota</taxon>
        <taxon>Polyangia</taxon>
        <taxon>Polyangiales</taxon>
        <taxon>Polyangiaceae</taxon>
        <taxon>Polyangium</taxon>
    </lineage>
</organism>
<dbReference type="RefSeq" id="WP_153820566.1">
    <property type="nucleotide sequence ID" value="NZ_WJIE01000005.1"/>
</dbReference>
<comment type="caution">
    <text evidence="5">The sequence shown here is derived from an EMBL/GenBank/DDBJ whole genome shotgun (WGS) entry which is preliminary data.</text>
</comment>
<dbReference type="InterPro" id="IPR002347">
    <property type="entry name" value="SDR_fam"/>
</dbReference>
<dbReference type="PROSITE" id="PS00061">
    <property type="entry name" value="ADH_SHORT"/>
    <property type="match status" value="1"/>
</dbReference>
<dbReference type="InterPro" id="IPR020904">
    <property type="entry name" value="Sc_DH/Rdtase_CS"/>
</dbReference>
<dbReference type="GO" id="GO:0016020">
    <property type="term" value="C:membrane"/>
    <property type="evidence" value="ECO:0007669"/>
    <property type="project" value="TreeGrafter"/>
</dbReference>
<gene>
    <name evidence="5" type="ORF">GF068_17545</name>
</gene>
<evidence type="ECO:0000259" key="4">
    <source>
        <dbReference type="SMART" id="SM00822"/>
    </source>
</evidence>
<dbReference type="Proteomes" id="UP000440224">
    <property type="component" value="Unassembled WGS sequence"/>
</dbReference>
<keyword evidence="2" id="KW-0560">Oxidoreductase</keyword>
<dbReference type="Gene3D" id="3.40.50.720">
    <property type="entry name" value="NAD(P)-binding Rossmann-like Domain"/>
    <property type="match status" value="1"/>
</dbReference>
<dbReference type="PRINTS" id="PR00080">
    <property type="entry name" value="SDRFAMILY"/>
</dbReference>
<dbReference type="PANTHER" id="PTHR44196">
    <property type="entry name" value="DEHYDROGENASE/REDUCTASE SDR FAMILY MEMBER 7B"/>
    <property type="match status" value="1"/>
</dbReference>
<dbReference type="SUPFAM" id="SSF51735">
    <property type="entry name" value="NAD(P)-binding Rossmann-fold domains"/>
    <property type="match status" value="1"/>
</dbReference>
<proteinExistence type="inferred from homology"/>
<dbReference type="PRINTS" id="PR00081">
    <property type="entry name" value="GDHRDH"/>
</dbReference>
<dbReference type="GO" id="GO:0016491">
    <property type="term" value="F:oxidoreductase activity"/>
    <property type="evidence" value="ECO:0007669"/>
    <property type="project" value="UniProtKB-KW"/>
</dbReference>
<dbReference type="PANTHER" id="PTHR44196:SF1">
    <property type="entry name" value="DEHYDROGENASE_REDUCTASE SDR FAMILY MEMBER 7B"/>
    <property type="match status" value="1"/>
</dbReference>
<protein>
    <submittedName>
        <fullName evidence="5">SDR family NAD(P)-dependent oxidoreductase</fullName>
    </submittedName>
</protein>
<evidence type="ECO:0000313" key="5">
    <source>
        <dbReference type="EMBL" id="MRG93700.1"/>
    </source>
</evidence>
<dbReference type="InterPro" id="IPR036291">
    <property type="entry name" value="NAD(P)-bd_dom_sf"/>
</dbReference>
<reference evidence="5 6" key="1">
    <citation type="submission" date="2019-10" db="EMBL/GenBank/DDBJ databases">
        <title>A soil myxobacterium in the family Polyangiaceae.</title>
        <authorList>
            <person name="Li Y."/>
            <person name="Wang J."/>
        </authorList>
    </citation>
    <scope>NUCLEOTIDE SEQUENCE [LARGE SCALE GENOMIC DNA]</scope>
    <source>
        <strain evidence="5 6">DSM 14734</strain>
    </source>
</reference>
<comment type="similarity">
    <text evidence="1 3">Belongs to the short-chain dehydrogenases/reductases (SDR) family.</text>
</comment>
<evidence type="ECO:0000256" key="2">
    <source>
        <dbReference type="ARBA" id="ARBA00023002"/>
    </source>
</evidence>
<dbReference type="AlphaFoldDB" id="A0A6N7PTE3"/>
<accession>A0A6N7PTE3</accession>
<evidence type="ECO:0000256" key="1">
    <source>
        <dbReference type="ARBA" id="ARBA00006484"/>
    </source>
</evidence>
<feature type="domain" description="Ketoreductase" evidence="4">
    <location>
        <begin position="4"/>
        <end position="183"/>
    </location>
</feature>